<feature type="compositionally biased region" description="Gly residues" evidence="1">
    <location>
        <begin position="107"/>
        <end position="119"/>
    </location>
</feature>
<feature type="region of interest" description="Disordered" evidence="1">
    <location>
        <begin position="1"/>
        <end position="81"/>
    </location>
</feature>
<keyword evidence="3" id="KW-1185">Reference proteome</keyword>
<dbReference type="Proteomes" id="UP000823388">
    <property type="component" value="Chromosome 8K"/>
</dbReference>
<sequence length="152" mass="14421">MAGSREAAPEAARGGSADGARRGEGGAWCGRGWSTAQRGRTVGAGEGRARRAGGGPRLGEGAGWREGLLSPASPLIPAEGPPRLLGSHPPAVAWGCYGGSWVNAGDGAAGSGGGGGGVGPHNSSAKKTSTAAAQGGSGGRRGRGGPTAGGEV</sequence>
<evidence type="ECO:0000256" key="1">
    <source>
        <dbReference type="SAM" id="MobiDB-lite"/>
    </source>
</evidence>
<organism evidence="2 3">
    <name type="scientific">Panicum virgatum</name>
    <name type="common">Blackwell switchgrass</name>
    <dbReference type="NCBI Taxonomy" id="38727"/>
    <lineage>
        <taxon>Eukaryota</taxon>
        <taxon>Viridiplantae</taxon>
        <taxon>Streptophyta</taxon>
        <taxon>Embryophyta</taxon>
        <taxon>Tracheophyta</taxon>
        <taxon>Spermatophyta</taxon>
        <taxon>Magnoliopsida</taxon>
        <taxon>Liliopsida</taxon>
        <taxon>Poales</taxon>
        <taxon>Poaceae</taxon>
        <taxon>PACMAD clade</taxon>
        <taxon>Panicoideae</taxon>
        <taxon>Panicodae</taxon>
        <taxon>Paniceae</taxon>
        <taxon>Panicinae</taxon>
        <taxon>Panicum</taxon>
        <taxon>Panicum sect. Hiantes</taxon>
    </lineage>
</organism>
<feature type="region of interest" description="Disordered" evidence="1">
    <location>
        <begin position="105"/>
        <end position="152"/>
    </location>
</feature>
<feature type="compositionally biased region" description="Low complexity" evidence="1">
    <location>
        <begin position="123"/>
        <end position="134"/>
    </location>
</feature>
<name>A0A8T0PQG5_PANVG</name>
<gene>
    <name evidence="2" type="ORF">PVAP13_8KG390830</name>
</gene>
<protein>
    <submittedName>
        <fullName evidence="2">Uncharacterized protein</fullName>
    </submittedName>
</protein>
<dbReference type="AlphaFoldDB" id="A0A8T0PQG5"/>
<reference evidence="2" key="1">
    <citation type="submission" date="2020-05" db="EMBL/GenBank/DDBJ databases">
        <title>WGS assembly of Panicum virgatum.</title>
        <authorList>
            <person name="Lovell J.T."/>
            <person name="Jenkins J."/>
            <person name="Shu S."/>
            <person name="Juenger T.E."/>
            <person name="Schmutz J."/>
        </authorList>
    </citation>
    <scope>NUCLEOTIDE SEQUENCE</scope>
    <source>
        <strain evidence="2">AP13</strain>
    </source>
</reference>
<accession>A0A8T0PQG5</accession>
<comment type="caution">
    <text evidence="2">The sequence shown here is derived from an EMBL/GenBank/DDBJ whole genome shotgun (WGS) entry which is preliminary data.</text>
</comment>
<dbReference type="EMBL" id="CM029051">
    <property type="protein sequence ID" value="KAG2564203.1"/>
    <property type="molecule type" value="Genomic_DNA"/>
</dbReference>
<evidence type="ECO:0000313" key="3">
    <source>
        <dbReference type="Proteomes" id="UP000823388"/>
    </source>
</evidence>
<feature type="compositionally biased region" description="Gly residues" evidence="1">
    <location>
        <begin position="42"/>
        <end position="64"/>
    </location>
</feature>
<evidence type="ECO:0000313" key="2">
    <source>
        <dbReference type="EMBL" id="KAG2564203.1"/>
    </source>
</evidence>
<proteinExistence type="predicted"/>
<feature type="compositionally biased region" description="Gly residues" evidence="1">
    <location>
        <begin position="135"/>
        <end position="152"/>
    </location>
</feature>